<sequence>MIRTIAGLLSLCVLMLLSCKKEGENDIDNSLGKKVVEVKLSFGSNFSGYSLGLGLEGTSVNGGLDDSFNFIGANITDENNIVLPEAVIRTANYDVIPNSQLSIKTSHPVSTFSIAMTASNIKEDVNDLEPLSVTLDFYIDGKKVNSKSTQFEANEFSSKVYAIHVAEPNKIIDSTEFE</sequence>
<dbReference type="EMBL" id="JBEOQB010000001">
    <property type="protein sequence ID" value="MEZ0451046.1"/>
    <property type="molecule type" value="Genomic_DNA"/>
</dbReference>
<dbReference type="PROSITE" id="PS51257">
    <property type="entry name" value="PROKAR_LIPOPROTEIN"/>
    <property type="match status" value="1"/>
</dbReference>
<dbReference type="RefSeq" id="WP_370481125.1">
    <property type="nucleotide sequence ID" value="NZ_JBEOQA010000001.1"/>
</dbReference>
<dbReference type="Proteomes" id="UP001566204">
    <property type="component" value="Unassembled WGS sequence"/>
</dbReference>
<evidence type="ECO:0000313" key="1">
    <source>
        <dbReference type="EMBL" id="MEZ0451046.1"/>
    </source>
</evidence>
<protein>
    <recommendedName>
        <fullName evidence="3">DUF1735 domain-containing protein</fullName>
    </recommendedName>
</protein>
<evidence type="ECO:0008006" key="3">
    <source>
        <dbReference type="Google" id="ProtNLM"/>
    </source>
</evidence>
<evidence type="ECO:0000313" key="2">
    <source>
        <dbReference type="Proteomes" id="UP001566204"/>
    </source>
</evidence>
<comment type="caution">
    <text evidence="1">The sequence shown here is derived from an EMBL/GenBank/DDBJ whole genome shotgun (WGS) entry which is preliminary data.</text>
</comment>
<keyword evidence="2" id="KW-1185">Reference proteome</keyword>
<reference evidence="1 2" key="1">
    <citation type="submission" date="2024-06" db="EMBL/GenBank/DDBJ databases">
        <title>Soil Sphingobacterium thalpophilum.</title>
        <authorList>
            <person name="Yang J."/>
            <person name="Li J."/>
        </authorList>
    </citation>
    <scope>NUCLEOTIDE SEQUENCE [LARGE SCALE GENOMIC DNA]</scope>
    <source>
        <strain evidence="1 2">22g91tb</strain>
    </source>
</reference>
<accession>A0ABV4H978</accession>
<gene>
    <name evidence="1" type="ORF">ABTW24_05515</name>
</gene>
<name>A0ABV4H978_9SPHI</name>
<proteinExistence type="predicted"/>
<organism evidence="1 2">
    <name type="scientific">Sphingobacterium thalpophilum</name>
    <dbReference type="NCBI Taxonomy" id="259"/>
    <lineage>
        <taxon>Bacteria</taxon>
        <taxon>Pseudomonadati</taxon>
        <taxon>Bacteroidota</taxon>
        <taxon>Sphingobacteriia</taxon>
        <taxon>Sphingobacteriales</taxon>
        <taxon>Sphingobacteriaceae</taxon>
        <taxon>Sphingobacterium</taxon>
    </lineage>
</organism>